<gene>
    <name evidence="2" type="ORF">G6F64_000654</name>
</gene>
<evidence type="ECO:0000313" key="2">
    <source>
        <dbReference type="EMBL" id="KAG1315470.1"/>
    </source>
</evidence>
<comment type="caution">
    <text evidence="2">The sequence shown here is derived from an EMBL/GenBank/DDBJ whole genome shotgun (WGS) entry which is preliminary data.</text>
</comment>
<evidence type="ECO:0000256" key="1">
    <source>
        <dbReference type="SAM" id="Phobius"/>
    </source>
</evidence>
<accession>A0A9P6XJS4</accession>
<sequence length="418" mass="48665">MSDEEKLSHLKDKTYRWYVTHNQKDLGKVLRKPFLIYAMSLILILAITVPSQQHAIQVLHRCDPSWGACILLGMFGFFIAILTPSITYLLRDNPDAHGIRTELWIIAFIGFPLFLLYTIFFFKLSPLQSNAKLYMRRVFAPANCVLFFTAFAHMISIVVPLLQYIPIRIRVPKYFFKKRNFRTNSSTENFDIGRLAPRQVSSLSAPLELTMECLERTLMDPYMMSQLQEYAIRDFSSENLLFYEKLLQLEEKVKNEAWRSNNQIGTWTNSHSIASSQSDTHSISEKDILTYPIPEKLLTESVELYESFIRENASFQVNISYKARTTIDQAFQELYRKYPRLIPHKNRSQKQPDCLYNTMIPLWDEIGNPSRNGNCEQVKDMNGDIPMNITLGLFETARVEVCWNVFNSVYPKLIEQNG</sequence>
<dbReference type="EMBL" id="JAANQT010000041">
    <property type="protein sequence ID" value="KAG1315470.1"/>
    <property type="molecule type" value="Genomic_DNA"/>
</dbReference>
<proteinExistence type="predicted"/>
<dbReference type="InterPro" id="IPR036305">
    <property type="entry name" value="RGS_sf"/>
</dbReference>
<keyword evidence="1" id="KW-0472">Membrane</keyword>
<dbReference type="Proteomes" id="UP000716291">
    <property type="component" value="Unassembled WGS sequence"/>
</dbReference>
<dbReference type="AlphaFoldDB" id="A0A9P6XJS4"/>
<dbReference type="SUPFAM" id="SSF48097">
    <property type="entry name" value="Regulator of G-protein signaling, RGS"/>
    <property type="match status" value="1"/>
</dbReference>
<feature type="transmembrane region" description="Helical" evidence="1">
    <location>
        <begin position="145"/>
        <end position="167"/>
    </location>
</feature>
<name>A0A9P6XJS4_RHIOR</name>
<evidence type="ECO:0000313" key="3">
    <source>
        <dbReference type="Proteomes" id="UP000716291"/>
    </source>
</evidence>
<feature type="transmembrane region" description="Helical" evidence="1">
    <location>
        <begin position="103"/>
        <end position="125"/>
    </location>
</feature>
<dbReference type="OrthoDB" id="196547at2759"/>
<keyword evidence="1" id="KW-1133">Transmembrane helix</keyword>
<reference evidence="2" key="1">
    <citation type="journal article" date="2020" name="Microb. Genom.">
        <title>Genetic diversity of clinical and environmental Mucorales isolates obtained from an investigation of mucormycosis cases among solid organ transplant recipients.</title>
        <authorList>
            <person name="Nguyen M.H."/>
            <person name="Kaul D."/>
            <person name="Muto C."/>
            <person name="Cheng S.J."/>
            <person name="Richter R.A."/>
            <person name="Bruno V.M."/>
            <person name="Liu G."/>
            <person name="Beyhan S."/>
            <person name="Sundermann A.J."/>
            <person name="Mounaud S."/>
            <person name="Pasculle A.W."/>
            <person name="Nierman W.C."/>
            <person name="Driscoll E."/>
            <person name="Cumbie R."/>
            <person name="Clancy C.J."/>
            <person name="Dupont C.L."/>
        </authorList>
    </citation>
    <scope>NUCLEOTIDE SEQUENCE</scope>
    <source>
        <strain evidence="2">GL11</strain>
    </source>
</reference>
<keyword evidence="3" id="KW-1185">Reference proteome</keyword>
<organism evidence="2 3">
    <name type="scientific">Rhizopus oryzae</name>
    <name type="common">Mucormycosis agent</name>
    <name type="synonym">Rhizopus arrhizus var. delemar</name>
    <dbReference type="NCBI Taxonomy" id="64495"/>
    <lineage>
        <taxon>Eukaryota</taxon>
        <taxon>Fungi</taxon>
        <taxon>Fungi incertae sedis</taxon>
        <taxon>Mucoromycota</taxon>
        <taxon>Mucoromycotina</taxon>
        <taxon>Mucoromycetes</taxon>
        <taxon>Mucorales</taxon>
        <taxon>Mucorineae</taxon>
        <taxon>Rhizopodaceae</taxon>
        <taxon>Rhizopus</taxon>
    </lineage>
</organism>
<feature type="transmembrane region" description="Helical" evidence="1">
    <location>
        <begin position="34"/>
        <end position="53"/>
    </location>
</feature>
<keyword evidence="1" id="KW-0812">Transmembrane</keyword>
<evidence type="ECO:0008006" key="4">
    <source>
        <dbReference type="Google" id="ProtNLM"/>
    </source>
</evidence>
<protein>
    <recommendedName>
        <fullName evidence="4">RGS domain-containing protein</fullName>
    </recommendedName>
</protein>
<dbReference type="Gene3D" id="1.10.167.10">
    <property type="entry name" value="Regulator of G-protein Signalling 4, domain 2"/>
    <property type="match status" value="1"/>
</dbReference>
<dbReference type="InterPro" id="IPR044926">
    <property type="entry name" value="RGS_subdomain_2"/>
</dbReference>
<feature type="transmembrane region" description="Helical" evidence="1">
    <location>
        <begin position="65"/>
        <end position="91"/>
    </location>
</feature>